<proteinExistence type="predicted"/>
<organism evidence="3 4">
    <name type="scientific">Pedobacter agri</name>
    <dbReference type="NCBI Taxonomy" id="454586"/>
    <lineage>
        <taxon>Bacteria</taxon>
        <taxon>Pseudomonadati</taxon>
        <taxon>Bacteroidota</taxon>
        <taxon>Sphingobacteriia</taxon>
        <taxon>Sphingobacteriales</taxon>
        <taxon>Sphingobacteriaceae</taxon>
        <taxon>Pedobacter</taxon>
    </lineage>
</organism>
<dbReference type="InterPro" id="IPR001650">
    <property type="entry name" value="Helicase_C-like"/>
</dbReference>
<dbReference type="Proteomes" id="UP001142592">
    <property type="component" value="Unassembled WGS sequence"/>
</dbReference>
<evidence type="ECO:0000256" key="1">
    <source>
        <dbReference type="SAM" id="MobiDB-lite"/>
    </source>
</evidence>
<keyword evidence="3" id="KW-0547">Nucleotide-binding</keyword>
<dbReference type="Gene3D" id="3.40.50.300">
    <property type="entry name" value="P-loop containing nucleotide triphosphate hydrolases"/>
    <property type="match status" value="1"/>
</dbReference>
<sequence length="1273" mass="143577">MEQDIRMDIFNEVQRTLLGPMGGEEEQLDKNPLDFYTVGVLFPAVISGVEYGDDTPDLGASVDDQNGENKKNAEEEHEQADVNDQEVEYYSGRRRSRSTKESASGEEDSLELSTKFRPSAAGLSVLVRKGSHLHLGVSFATYHAITVERENTAREGGSSRLRVFSRQPFLAEFDYSQNGPNVEDRFLYECRGRVETIILSDACRLSIVTRPYPHATDFEIKTFTLINNVRAASFKDQKRPLDCIFQPCIKLICPSGFSPFEDLSSFRNMGEEDINLKLLYRNYKTYGLGHGISVNWSTTGDLTDLVQTEVLPVEKVNGVDMNPPAYHGKEILFMKKLGGQALHPSYDWKVVRAELREFCMSYGSWILSQQQAAESEHPPLRRELLEQVESNLGKCQELLGRMEEGITLLDQNPDALKAFQDANQAMFVQRVMADFSRHRRIKKRVQHDSEVFDDALPDYSAIPYDAGSGELWEDGRLSPDNASRKGTLARWRPFQLAFLLSQIKGIIDPSSEDRDTVDLIWFPTGGGKTEAYLGLTAFTIFYRRLSAKSVSGNPNDGAGVSVLMRYTLRLLNKQQFERAGILVCACELIRRKEILNYGQTRISNGIWMGSSMTPNTIEIQIENYATYIRSIDKGQTINPWIISPPVLSCPCCGNRLVKEQVSNKVTGRWGYFQRLHLKGKATGPFHIACTNTRCDFHVTAKTLPQREGFTLPIYEVDKLIYQQRPSLLFSTVDKYVQLAWNSDCFTLFNLDFSAGTIARRHPAPSLIIQDELHLISSALGTIYGVYEIAIERLCVEAGGLLPKIIGASATVRNARQQCSRLYARSHFMQFPPPGISADDSFFARKISGEDRTSRMYVGFMAAGTTTSTALIRLTSVLLERIPALPVDNSSLDNYYTLVVYFNALKELGKFRTFLTDDIVAYRKFLANHFNTFVKRFNHDELCELSSVMTAEEITTGLDRLEKTTLPSLNEQNQTALAPLLAGGIRSLKEAESALHSLFSVMLNEESFIKLGLPYRGEASADKKTFMDFLRDVFPKENQPVHVAPATNMISVGVDVPRLNTMIINGQPKTSAEYIQASSRVGREKPGVVFSFLSPTKNRDRSHYERFKSFHQAYYYHVESTSVTPFSGPALEKVLPTVLIALTRGIFLQGRPGVFDARSPSYRTFISDLLDQVTARAKKIHPESATKEIYPVIRKIEEDYFDKIELLEGGRTLADNHHYLKYDPLTGRMQPTFEFHRKVFNAPAQFTQSSLEEHLSTLQTLRNVESSSLIIIKN</sequence>
<protein>
    <submittedName>
        <fullName evidence="3">Helicase-related protein</fullName>
    </submittedName>
</protein>
<keyword evidence="3" id="KW-0347">Helicase</keyword>
<gene>
    <name evidence="3" type="ORF">OQZ29_03085</name>
</gene>
<feature type="compositionally biased region" description="Acidic residues" evidence="1">
    <location>
        <begin position="75"/>
        <end position="87"/>
    </location>
</feature>
<keyword evidence="4" id="KW-1185">Reference proteome</keyword>
<name>A0A9X3I7G3_9SPHI</name>
<dbReference type="SUPFAM" id="SSF52540">
    <property type="entry name" value="P-loop containing nucleoside triphosphate hydrolases"/>
    <property type="match status" value="1"/>
</dbReference>
<dbReference type="InterPro" id="IPR027417">
    <property type="entry name" value="P-loop_NTPase"/>
</dbReference>
<dbReference type="GO" id="GO:0004386">
    <property type="term" value="F:helicase activity"/>
    <property type="evidence" value="ECO:0007669"/>
    <property type="project" value="UniProtKB-KW"/>
</dbReference>
<keyword evidence="3" id="KW-0378">Hydrolase</keyword>
<comment type="caution">
    <text evidence="3">The sequence shown here is derived from an EMBL/GenBank/DDBJ whole genome shotgun (WGS) entry which is preliminary data.</text>
</comment>
<reference evidence="3" key="1">
    <citation type="submission" date="2022-11" db="EMBL/GenBank/DDBJ databases">
        <authorList>
            <person name="Graham C."/>
            <person name="Newman J.D."/>
        </authorList>
    </citation>
    <scope>NUCLEOTIDE SEQUENCE</scope>
    <source>
        <strain evidence="3">DSM 19486</strain>
    </source>
</reference>
<dbReference type="CDD" id="cd18785">
    <property type="entry name" value="SF2_C"/>
    <property type="match status" value="1"/>
</dbReference>
<dbReference type="RefSeq" id="WP_266268449.1">
    <property type="nucleotide sequence ID" value="NZ_JAPJUH010000001.1"/>
</dbReference>
<dbReference type="PROSITE" id="PS51194">
    <property type="entry name" value="HELICASE_CTER"/>
    <property type="match status" value="1"/>
</dbReference>
<keyword evidence="3" id="KW-0067">ATP-binding</keyword>
<accession>A0A9X3I7G3</accession>
<dbReference type="Pfam" id="PF00271">
    <property type="entry name" value="Helicase_C"/>
    <property type="match status" value="1"/>
</dbReference>
<evidence type="ECO:0000313" key="3">
    <source>
        <dbReference type="EMBL" id="MCX3263711.1"/>
    </source>
</evidence>
<evidence type="ECO:0000313" key="4">
    <source>
        <dbReference type="Proteomes" id="UP001142592"/>
    </source>
</evidence>
<dbReference type="AlphaFoldDB" id="A0A9X3I7G3"/>
<dbReference type="EMBL" id="JAPJUH010000001">
    <property type="protein sequence ID" value="MCX3263711.1"/>
    <property type="molecule type" value="Genomic_DNA"/>
</dbReference>
<evidence type="ECO:0000259" key="2">
    <source>
        <dbReference type="PROSITE" id="PS51194"/>
    </source>
</evidence>
<feature type="region of interest" description="Disordered" evidence="1">
    <location>
        <begin position="55"/>
        <end position="112"/>
    </location>
</feature>
<feature type="domain" description="Helicase C-terminal" evidence="2">
    <location>
        <begin position="952"/>
        <end position="1121"/>
    </location>
</feature>